<dbReference type="PROSITE" id="PS50887">
    <property type="entry name" value="GGDEF"/>
    <property type="match status" value="1"/>
</dbReference>
<name>A0A4R3K0J8_9PROT</name>
<dbReference type="InterPro" id="IPR052155">
    <property type="entry name" value="Biofilm_reg_signaling"/>
</dbReference>
<dbReference type="EMBL" id="SLZY01000001">
    <property type="protein sequence ID" value="TCS74031.1"/>
    <property type="molecule type" value="Genomic_DNA"/>
</dbReference>
<feature type="transmembrane region" description="Helical" evidence="1">
    <location>
        <begin position="85"/>
        <end position="106"/>
    </location>
</feature>
<feature type="domain" description="PAS" evidence="2">
    <location>
        <begin position="125"/>
        <end position="190"/>
    </location>
</feature>
<dbReference type="Gene3D" id="3.30.450.20">
    <property type="entry name" value="PAS domain"/>
    <property type="match status" value="1"/>
</dbReference>
<dbReference type="PANTHER" id="PTHR44757:SF4">
    <property type="entry name" value="DIGUANYLATE CYCLASE DGCE-RELATED"/>
    <property type="match status" value="1"/>
</dbReference>
<dbReference type="OrthoDB" id="9813903at2"/>
<evidence type="ECO:0000259" key="3">
    <source>
        <dbReference type="PROSITE" id="PS50887"/>
    </source>
</evidence>
<dbReference type="Pfam" id="PF08448">
    <property type="entry name" value="PAS_4"/>
    <property type="match status" value="1"/>
</dbReference>
<dbReference type="Gene3D" id="3.30.70.270">
    <property type="match status" value="1"/>
</dbReference>
<dbReference type="NCBIfam" id="TIGR00229">
    <property type="entry name" value="sensory_box"/>
    <property type="match status" value="1"/>
</dbReference>
<accession>A0A4R3K0J8</accession>
<dbReference type="InterPro" id="IPR035965">
    <property type="entry name" value="PAS-like_dom_sf"/>
</dbReference>
<keyword evidence="1" id="KW-0472">Membrane</keyword>
<dbReference type="SMART" id="SM00091">
    <property type="entry name" value="PAS"/>
    <property type="match status" value="1"/>
</dbReference>
<dbReference type="InterPro" id="IPR000014">
    <property type="entry name" value="PAS"/>
</dbReference>
<dbReference type="Pfam" id="PF00990">
    <property type="entry name" value="GGDEF"/>
    <property type="match status" value="1"/>
</dbReference>
<dbReference type="CDD" id="cd01949">
    <property type="entry name" value="GGDEF"/>
    <property type="match status" value="1"/>
</dbReference>
<dbReference type="RefSeq" id="WP_126459264.1">
    <property type="nucleotide sequence ID" value="NZ_AP018721.1"/>
</dbReference>
<dbReference type="SUPFAM" id="SSF55785">
    <property type="entry name" value="PYP-like sensor domain (PAS domain)"/>
    <property type="match status" value="1"/>
</dbReference>
<dbReference type="InterPro" id="IPR013656">
    <property type="entry name" value="PAS_4"/>
</dbReference>
<dbReference type="PROSITE" id="PS50112">
    <property type="entry name" value="PAS"/>
    <property type="match status" value="1"/>
</dbReference>
<reference evidence="4 5" key="1">
    <citation type="submission" date="2019-03" db="EMBL/GenBank/DDBJ databases">
        <title>Genomic Encyclopedia of Type Strains, Phase IV (KMG-IV): sequencing the most valuable type-strain genomes for metagenomic binning, comparative biology and taxonomic classification.</title>
        <authorList>
            <person name="Goeker M."/>
        </authorList>
    </citation>
    <scope>NUCLEOTIDE SEQUENCE [LARGE SCALE GENOMIC DNA]</scope>
    <source>
        <strain evidence="4 5">DSM 103923</strain>
    </source>
</reference>
<keyword evidence="5" id="KW-1185">Reference proteome</keyword>
<feature type="transmembrane region" description="Helical" evidence="1">
    <location>
        <begin position="12"/>
        <end position="33"/>
    </location>
</feature>
<dbReference type="InterPro" id="IPR043128">
    <property type="entry name" value="Rev_trsase/Diguanyl_cyclase"/>
</dbReference>
<gene>
    <name evidence="4" type="ORF">EDC61_101255</name>
</gene>
<sequence length="410" mass="44388">MTQTPPSITARAGKAVALLLLVAAVFGVFHIYALSSRLQVAASVHKVLLEQPAEGARQQMQHLRQQAQAEQVMALADQLQQRARWLTWGLAGLGLWLAVLGVAAYLRGGRVGGGIVGASEADLTLNALPSAVIRFGLDDRIRQLNPAAERLLGISQAEAAGRRVHDSLRLIEHESRQPLTADLLDALRQGNLAGLGEQACLITHEGLELEVEGEAAPILSAKGRAIEAVLIMRDVTEAREQGRKQAWLAEHDALTGALNRKAFEAHLAKSINSKRASEYPMTLLVVGVDSHAAVLQREGQAAANELLIQIARLIQTRVRDTDLVGRLDDTQFGVLLPACPDEIAQRIARTLHESLSHHKLLWGKADYLVSTSLGVVHIPRNWETLDRVMSAGLAACAQSRASRDIAIHVH</sequence>
<organism evidence="4 5">
    <name type="scientific">Sulfuritortus calidifontis</name>
    <dbReference type="NCBI Taxonomy" id="1914471"/>
    <lineage>
        <taxon>Bacteria</taxon>
        <taxon>Pseudomonadati</taxon>
        <taxon>Pseudomonadota</taxon>
        <taxon>Betaproteobacteria</taxon>
        <taxon>Nitrosomonadales</taxon>
        <taxon>Thiobacillaceae</taxon>
        <taxon>Sulfuritortus</taxon>
    </lineage>
</organism>
<dbReference type="AlphaFoldDB" id="A0A4R3K0J8"/>
<keyword evidence="1" id="KW-0812">Transmembrane</keyword>
<dbReference type="Proteomes" id="UP000295135">
    <property type="component" value="Unassembled WGS sequence"/>
</dbReference>
<evidence type="ECO:0000313" key="5">
    <source>
        <dbReference type="Proteomes" id="UP000295135"/>
    </source>
</evidence>
<feature type="domain" description="GGDEF" evidence="3">
    <location>
        <begin position="279"/>
        <end position="410"/>
    </location>
</feature>
<comment type="caution">
    <text evidence="4">The sequence shown here is derived from an EMBL/GenBank/DDBJ whole genome shotgun (WGS) entry which is preliminary data.</text>
</comment>
<dbReference type="InterPro" id="IPR000160">
    <property type="entry name" value="GGDEF_dom"/>
</dbReference>
<dbReference type="NCBIfam" id="TIGR00254">
    <property type="entry name" value="GGDEF"/>
    <property type="match status" value="1"/>
</dbReference>
<dbReference type="SUPFAM" id="SSF55073">
    <property type="entry name" value="Nucleotide cyclase"/>
    <property type="match status" value="1"/>
</dbReference>
<proteinExistence type="predicted"/>
<keyword evidence="1" id="KW-1133">Transmembrane helix</keyword>
<dbReference type="InterPro" id="IPR029787">
    <property type="entry name" value="Nucleotide_cyclase"/>
</dbReference>
<dbReference type="SMART" id="SM00267">
    <property type="entry name" value="GGDEF"/>
    <property type="match status" value="1"/>
</dbReference>
<evidence type="ECO:0000313" key="4">
    <source>
        <dbReference type="EMBL" id="TCS74031.1"/>
    </source>
</evidence>
<dbReference type="PANTHER" id="PTHR44757">
    <property type="entry name" value="DIGUANYLATE CYCLASE DGCP"/>
    <property type="match status" value="1"/>
</dbReference>
<dbReference type="CDD" id="cd00130">
    <property type="entry name" value="PAS"/>
    <property type="match status" value="1"/>
</dbReference>
<protein>
    <submittedName>
        <fullName evidence="4">PAS domain S-box-containing protein/diguanylate cyclase (GGDEF)-like protein</fullName>
    </submittedName>
</protein>
<evidence type="ECO:0000259" key="2">
    <source>
        <dbReference type="PROSITE" id="PS50112"/>
    </source>
</evidence>
<evidence type="ECO:0000256" key="1">
    <source>
        <dbReference type="SAM" id="Phobius"/>
    </source>
</evidence>